<keyword evidence="5 7" id="KW-0460">Magnesium</keyword>
<sequence length="561" mass="59194">MTVPDTAHIDVIDRWVDADPDPDTRAELRALSPDDLRERFDEPLRFGTAGLRGPVRGGPSGMNVAVVTTATAALTRWLHESGHSGGTVVVGRDARHGSVEFATAAAEVAAAAGFEVVALPGATPTPLVAFAARDLRAVAAIQVTASHNPAADNGYKVYLEQGAQLIPPADSRIEELMSEVGRADEVPRTPVSDDPRADQVRDRYLRRLLDRFGSRSSTLRIALTPMHGVGGTIAVEALRQAGFDDLHVVAEQFAPDPDFPTVAFPNPEEPGAADRLLALARDVDADIAIALDPDADRCAVGAAVDGRWRMLTGDETGGLLGAFLLDEAAPFGDSVPVVANTIVSGTLLPAVAAAAGARHVQTLTGFKWLVRAGEPLLYVYEEAIGHCVDPDAVRDKDGLSAAVCLAVLAHQATTLGAPGAGTGLIGVLHELFREHGAHLSTQRAIRVDHLDQITAMMSSLRARPPRSVAGVALRLDDFAERTDHLRTDAVALTGEDEASRRLRVVVRPSGTEPKLKSYLQIVGPVDDADSLTDVIARCGALLEAVGDDVESMLREAGGASR</sequence>
<feature type="domain" description="Alpha-D-phosphohexomutase alpha/beta/alpha" evidence="10">
    <location>
        <begin position="313"/>
        <end position="412"/>
    </location>
</feature>
<dbReference type="Pfam" id="PF02878">
    <property type="entry name" value="PGM_PMM_I"/>
    <property type="match status" value="1"/>
</dbReference>
<dbReference type="STRING" id="1344003.SAMN05445060_0999"/>
<dbReference type="EMBL" id="FTNT01000002">
    <property type="protein sequence ID" value="SIR80577.1"/>
    <property type="molecule type" value="Genomic_DNA"/>
</dbReference>
<dbReference type="PRINTS" id="PR00509">
    <property type="entry name" value="PGMPMM"/>
</dbReference>
<keyword evidence="12" id="KW-1185">Reference proteome</keyword>
<evidence type="ECO:0000256" key="6">
    <source>
        <dbReference type="ARBA" id="ARBA00023235"/>
    </source>
</evidence>
<dbReference type="GO" id="GO:0005975">
    <property type="term" value="P:carbohydrate metabolic process"/>
    <property type="evidence" value="ECO:0007669"/>
    <property type="project" value="InterPro"/>
</dbReference>
<protein>
    <submittedName>
        <fullName evidence="11">Phosphomannomutase</fullName>
    </submittedName>
</protein>
<organism evidence="11 12">
    <name type="scientific">Williamsia sterculiae</name>
    <dbReference type="NCBI Taxonomy" id="1344003"/>
    <lineage>
        <taxon>Bacteria</taxon>
        <taxon>Bacillati</taxon>
        <taxon>Actinomycetota</taxon>
        <taxon>Actinomycetes</taxon>
        <taxon>Mycobacteriales</taxon>
        <taxon>Nocardiaceae</taxon>
        <taxon>Williamsia</taxon>
    </lineage>
</organism>
<evidence type="ECO:0000259" key="8">
    <source>
        <dbReference type="Pfam" id="PF02878"/>
    </source>
</evidence>
<evidence type="ECO:0000256" key="4">
    <source>
        <dbReference type="ARBA" id="ARBA00022723"/>
    </source>
</evidence>
<keyword evidence="6" id="KW-0413">Isomerase</keyword>
<comment type="similarity">
    <text evidence="2 7">Belongs to the phosphohexose mutase family.</text>
</comment>
<evidence type="ECO:0000313" key="12">
    <source>
        <dbReference type="Proteomes" id="UP000186218"/>
    </source>
</evidence>
<dbReference type="InterPro" id="IPR005845">
    <property type="entry name" value="A-D-PHexomutase_a/b/a-II"/>
</dbReference>
<keyword evidence="3" id="KW-0597">Phosphoprotein</keyword>
<dbReference type="InterPro" id="IPR005846">
    <property type="entry name" value="A-D-PHexomutase_a/b/a-III"/>
</dbReference>
<reference evidence="11 12" key="1">
    <citation type="submission" date="2017-01" db="EMBL/GenBank/DDBJ databases">
        <authorList>
            <person name="Mah S.A."/>
            <person name="Swanson W.J."/>
            <person name="Moy G.W."/>
            <person name="Vacquier V.D."/>
        </authorList>
    </citation>
    <scope>NUCLEOTIDE SEQUENCE [LARGE SCALE GENOMIC DNA]</scope>
    <source>
        <strain evidence="11 12">CPCC 203464</strain>
    </source>
</reference>
<dbReference type="OrthoDB" id="9806956at2"/>
<dbReference type="AlphaFoldDB" id="A0A1N7DXJ9"/>
<dbReference type="InterPro" id="IPR005841">
    <property type="entry name" value="Alpha-D-phosphohexomutase_SF"/>
</dbReference>
<evidence type="ECO:0000259" key="10">
    <source>
        <dbReference type="Pfam" id="PF02880"/>
    </source>
</evidence>
<evidence type="ECO:0000256" key="1">
    <source>
        <dbReference type="ARBA" id="ARBA00001946"/>
    </source>
</evidence>
<dbReference type="PANTHER" id="PTHR45745">
    <property type="entry name" value="PHOSPHOMANNOMUTASE 45A"/>
    <property type="match status" value="1"/>
</dbReference>
<evidence type="ECO:0000256" key="3">
    <source>
        <dbReference type="ARBA" id="ARBA00022553"/>
    </source>
</evidence>
<dbReference type="GO" id="GO:0000287">
    <property type="term" value="F:magnesium ion binding"/>
    <property type="evidence" value="ECO:0007669"/>
    <property type="project" value="InterPro"/>
</dbReference>
<dbReference type="PROSITE" id="PS00710">
    <property type="entry name" value="PGM_PMM"/>
    <property type="match status" value="1"/>
</dbReference>
<dbReference type="CDD" id="cd05799">
    <property type="entry name" value="PGM2"/>
    <property type="match status" value="1"/>
</dbReference>
<dbReference type="GO" id="GO:0008973">
    <property type="term" value="F:phosphopentomutase activity"/>
    <property type="evidence" value="ECO:0007669"/>
    <property type="project" value="TreeGrafter"/>
</dbReference>
<dbReference type="PANTHER" id="PTHR45745:SF1">
    <property type="entry name" value="PHOSPHOGLUCOMUTASE 2B-RELATED"/>
    <property type="match status" value="1"/>
</dbReference>
<dbReference type="SUPFAM" id="SSF53738">
    <property type="entry name" value="Phosphoglucomutase, first 3 domains"/>
    <property type="match status" value="3"/>
</dbReference>
<dbReference type="Proteomes" id="UP000186218">
    <property type="component" value="Unassembled WGS sequence"/>
</dbReference>
<feature type="domain" description="Alpha-D-phosphohexomutase alpha/beta/alpha" evidence="8">
    <location>
        <begin position="45"/>
        <end position="179"/>
    </location>
</feature>
<accession>A0A1N7DXJ9</accession>
<dbReference type="Pfam" id="PF02880">
    <property type="entry name" value="PGM_PMM_III"/>
    <property type="match status" value="1"/>
</dbReference>
<evidence type="ECO:0000256" key="5">
    <source>
        <dbReference type="ARBA" id="ARBA00022842"/>
    </source>
</evidence>
<name>A0A1N7DXJ9_9NOCA</name>
<dbReference type="Pfam" id="PF02879">
    <property type="entry name" value="PGM_PMM_II"/>
    <property type="match status" value="1"/>
</dbReference>
<feature type="domain" description="Alpha-D-phosphohexomutase alpha/beta/alpha" evidence="9">
    <location>
        <begin position="203"/>
        <end position="300"/>
    </location>
</feature>
<dbReference type="InterPro" id="IPR016055">
    <property type="entry name" value="A-D-PHexomutase_a/b/a-I/II/III"/>
</dbReference>
<evidence type="ECO:0000313" key="11">
    <source>
        <dbReference type="EMBL" id="SIR80577.1"/>
    </source>
</evidence>
<dbReference type="RefSeq" id="WP_076477059.1">
    <property type="nucleotide sequence ID" value="NZ_FTNT01000002.1"/>
</dbReference>
<dbReference type="SUPFAM" id="SSF55957">
    <property type="entry name" value="Phosphoglucomutase, C-terminal domain"/>
    <property type="match status" value="1"/>
</dbReference>
<comment type="cofactor">
    <cofactor evidence="1">
        <name>Mg(2+)</name>
        <dbReference type="ChEBI" id="CHEBI:18420"/>
    </cofactor>
</comment>
<evidence type="ECO:0000256" key="2">
    <source>
        <dbReference type="ARBA" id="ARBA00010231"/>
    </source>
</evidence>
<dbReference type="InterPro" id="IPR005844">
    <property type="entry name" value="A-D-PHexomutase_a/b/a-I"/>
</dbReference>
<gene>
    <name evidence="11" type="ORF">SAMN05445060_0999</name>
</gene>
<dbReference type="InterPro" id="IPR016066">
    <property type="entry name" value="A-D-PHexomutase_CS"/>
</dbReference>
<proteinExistence type="inferred from homology"/>
<evidence type="ECO:0000256" key="7">
    <source>
        <dbReference type="RuleBase" id="RU004326"/>
    </source>
</evidence>
<evidence type="ECO:0000259" key="9">
    <source>
        <dbReference type="Pfam" id="PF02879"/>
    </source>
</evidence>
<dbReference type="GO" id="GO:0006166">
    <property type="term" value="P:purine ribonucleoside salvage"/>
    <property type="evidence" value="ECO:0007669"/>
    <property type="project" value="TreeGrafter"/>
</dbReference>
<keyword evidence="4 7" id="KW-0479">Metal-binding</keyword>
<dbReference type="InterPro" id="IPR036900">
    <property type="entry name" value="A-D-PHexomutase_C_sf"/>
</dbReference>
<dbReference type="Gene3D" id="3.40.120.10">
    <property type="entry name" value="Alpha-D-Glucose-1,6-Bisphosphate, subunit A, domain 3"/>
    <property type="match status" value="3"/>
</dbReference>